<dbReference type="AlphaFoldDB" id="A0A2P1QWW7"/>
<feature type="transmembrane region" description="Helical" evidence="1">
    <location>
        <begin position="310"/>
        <end position="329"/>
    </location>
</feature>
<dbReference type="SMART" id="SM00014">
    <property type="entry name" value="acidPPc"/>
    <property type="match status" value="1"/>
</dbReference>
<reference evidence="3 4" key="1">
    <citation type="journal article" date="2015" name="Genome Announc.">
        <title>Draft Genome Sequences of Leptospira santarosai Strains U160, U164, and U233, Isolated from Asymptomatic Cattle.</title>
        <authorList>
            <person name="Kremer F.S."/>
            <person name="Eslabao M.R."/>
            <person name="Provisor M."/>
            <person name="Woloski R.D."/>
            <person name="Ramires O.V."/>
            <person name="Moreno L.Z."/>
            <person name="Moreno A.M."/>
            <person name="Hamond C."/>
            <person name="Lilenbaum W."/>
            <person name="Dellagostin O.A."/>
        </authorList>
    </citation>
    <scope>NUCLEOTIDE SEQUENCE [LARGE SCALE GENOMIC DNA]</scope>
    <source>
        <strain evidence="3 4">U160</strain>
    </source>
</reference>
<dbReference type="SUPFAM" id="SSF48317">
    <property type="entry name" value="Acid phosphatase/Vanadium-dependent haloperoxidase"/>
    <property type="match status" value="1"/>
</dbReference>
<dbReference type="PRINTS" id="PR00173">
    <property type="entry name" value="EDTRNSPORT"/>
</dbReference>
<accession>A0A2P1QWW7</accession>
<gene>
    <name evidence="3" type="ORF">XB16_2924</name>
</gene>
<keyword evidence="1" id="KW-0472">Membrane</keyword>
<sequence>MCDKIDVSKNELGDSRMSGNIGWFQDSFWFGEGFLRTLRGSALDPVLGAVTLLFHYLGGSVFFMIFLTVVYVFIDRKLGVRLGIGFMTTGIINGMAKALMESPRPSLPWIGPGTLHETSYGFPSGHVQTSVVVWGLILIHVKNKTIRVLSIFIILFMPFSRMYAGVHFPGDTLGGFILGLIVIVLIEIVFRIFPELELPTRYANQTLSNTKTLALVVVVLTLPSVLLHSKPDSLAKIKSYEQVISASGALGGFVIGILLSKFHTLDWEKADTVTETIRRATVLLLGILLFYVLPGILIQKLLPENPVARYLRYGIVSSYSAFFSMYLLAKMKGKGR</sequence>
<dbReference type="PANTHER" id="PTHR14969">
    <property type="entry name" value="SPHINGOSINE-1-PHOSPHATE PHOSPHOHYDROLASE"/>
    <property type="match status" value="1"/>
</dbReference>
<protein>
    <submittedName>
        <fullName evidence="3">PAP2 family protein</fullName>
    </submittedName>
</protein>
<evidence type="ECO:0000256" key="1">
    <source>
        <dbReference type="SAM" id="Phobius"/>
    </source>
</evidence>
<evidence type="ECO:0000259" key="2">
    <source>
        <dbReference type="SMART" id="SM00014"/>
    </source>
</evidence>
<keyword evidence="1" id="KW-0812">Transmembrane</keyword>
<evidence type="ECO:0000313" key="3">
    <source>
        <dbReference type="EMBL" id="AVQ13227.1"/>
    </source>
</evidence>
<dbReference type="InterPro" id="IPR000326">
    <property type="entry name" value="PAP2/HPO"/>
</dbReference>
<dbReference type="InterPro" id="IPR036938">
    <property type="entry name" value="PAP2/HPO_sf"/>
</dbReference>
<dbReference type="Pfam" id="PF01569">
    <property type="entry name" value="PAP2"/>
    <property type="match status" value="1"/>
</dbReference>
<feature type="transmembrane region" description="Helical" evidence="1">
    <location>
        <begin position="172"/>
        <end position="193"/>
    </location>
</feature>
<dbReference type="EMBL" id="CP027843">
    <property type="protein sequence ID" value="AVQ13227.1"/>
    <property type="molecule type" value="Genomic_DNA"/>
</dbReference>
<dbReference type="PANTHER" id="PTHR14969:SF13">
    <property type="entry name" value="AT30094P"/>
    <property type="match status" value="1"/>
</dbReference>
<keyword evidence="1" id="KW-1133">Transmembrane helix</keyword>
<feature type="transmembrane region" description="Helical" evidence="1">
    <location>
        <begin position="242"/>
        <end position="259"/>
    </location>
</feature>
<name>A0A2P1QWW7_9LEPT</name>
<dbReference type="Gene3D" id="1.20.144.10">
    <property type="entry name" value="Phosphatidic acid phosphatase type 2/haloperoxidase"/>
    <property type="match status" value="1"/>
</dbReference>
<proteinExistence type="predicted"/>
<feature type="transmembrane region" description="Helical" evidence="1">
    <location>
        <begin position="53"/>
        <end position="73"/>
    </location>
</feature>
<feature type="transmembrane region" description="Helical" evidence="1">
    <location>
        <begin position="280"/>
        <end position="298"/>
    </location>
</feature>
<evidence type="ECO:0000313" key="4">
    <source>
        <dbReference type="Proteomes" id="UP000033961"/>
    </source>
</evidence>
<organism evidence="3 4">
    <name type="scientific">Leptospira santarosai</name>
    <dbReference type="NCBI Taxonomy" id="28183"/>
    <lineage>
        <taxon>Bacteria</taxon>
        <taxon>Pseudomonadati</taxon>
        <taxon>Spirochaetota</taxon>
        <taxon>Spirochaetia</taxon>
        <taxon>Leptospirales</taxon>
        <taxon>Leptospiraceae</taxon>
        <taxon>Leptospira</taxon>
    </lineage>
</organism>
<feature type="transmembrane region" description="Helical" evidence="1">
    <location>
        <begin position="148"/>
        <end position="166"/>
    </location>
</feature>
<feature type="transmembrane region" description="Helical" evidence="1">
    <location>
        <begin position="120"/>
        <end position="141"/>
    </location>
</feature>
<feature type="transmembrane region" description="Helical" evidence="1">
    <location>
        <begin position="213"/>
        <end position="230"/>
    </location>
</feature>
<feature type="domain" description="Phosphatidic acid phosphatase type 2/haloperoxidase" evidence="2">
    <location>
        <begin position="77"/>
        <end position="187"/>
    </location>
</feature>
<feature type="transmembrane region" description="Helical" evidence="1">
    <location>
        <begin position="80"/>
        <end position="100"/>
    </location>
</feature>
<dbReference type="Proteomes" id="UP000033961">
    <property type="component" value="Chromosome I"/>
</dbReference>